<dbReference type="SMART" id="SM00530">
    <property type="entry name" value="HTH_XRE"/>
    <property type="match status" value="1"/>
</dbReference>
<evidence type="ECO:0000256" key="1">
    <source>
        <dbReference type="ARBA" id="ARBA00023125"/>
    </source>
</evidence>
<dbReference type="InterPro" id="IPR001387">
    <property type="entry name" value="Cro/C1-type_HTH"/>
</dbReference>
<accession>A0A3N0AQX5</accession>
<dbReference type="GO" id="GO:0003677">
    <property type="term" value="F:DNA binding"/>
    <property type="evidence" value="ECO:0007669"/>
    <property type="project" value="UniProtKB-KW"/>
</dbReference>
<evidence type="ECO:0000313" key="3">
    <source>
        <dbReference type="EMBL" id="RNL37018.1"/>
    </source>
</evidence>
<keyword evidence="4" id="KW-1185">Reference proteome</keyword>
<sequence length="114" mass="12681">MGKFGYCAMRERKGATLEEAASAVGVSTRTLQSWEEGRTSPSALKIIELCRFYDCTADELLSIGEQESALISFYRECTPQWKKNILDTAFCAVGMAARQPNIIHLNPSSYQHQG</sequence>
<dbReference type="Gene3D" id="1.10.260.40">
    <property type="entry name" value="lambda repressor-like DNA-binding domains"/>
    <property type="match status" value="1"/>
</dbReference>
<dbReference type="EMBL" id="QICA01000017">
    <property type="protein sequence ID" value="RNL37018.1"/>
    <property type="molecule type" value="Genomic_DNA"/>
</dbReference>
<comment type="caution">
    <text evidence="3">The sequence shown here is derived from an EMBL/GenBank/DDBJ whole genome shotgun (WGS) entry which is preliminary data.</text>
</comment>
<dbReference type="Pfam" id="PF01381">
    <property type="entry name" value="HTH_3"/>
    <property type="match status" value="1"/>
</dbReference>
<dbReference type="PANTHER" id="PTHR46558:SF4">
    <property type="entry name" value="DNA-BIDING PHAGE PROTEIN"/>
    <property type="match status" value="1"/>
</dbReference>
<dbReference type="SUPFAM" id="SSF47413">
    <property type="entry name" value="lambda repressor-like DNA-binding domains"/>
    <property type="match status" value="1"/>
</dbReference>
<dbReference type="InterPro" id="IPR010982">
    <property type="entry name" value="Lambda_DNA-bd_dom_sf"/>
</dbReference>
<keyword evidence="1" id="KW-0238">DNA-binding</keyword>
<evidence type="ECO:0000313" key="4">
    <source>
        <dbReference type="Proteomes" id="UP000278327"/>
    </source>
</evidence>
<dbReference type="AlphaFoldDB" id="A0A3N0AQX5"/>
<dbReference type="Proteomes" id="UP000278327">
    <property type="component" value="Unassembled WGS sequence"/>
</dbReference>
<feature type="domain" description="HTH cro/C1-type" evidence="2">
    <location>
        <begin position="8"/>
        <end position="60"/>
    </location>
</feature>
<name>A0A3N0AQX5_9ACTN</name>
<proteinExistence type="predicted"/>
<dbReference type="RefSeq" id="WP_117284285.1">
    <property type="nucleotide sequence ID" value="NZ_JAMTCE010000017.1"/>
</dbReference>
<gene>
    <name evidence="3" type="ORF">DMP10_09630</name>
</gene>
<evidence type="ECO:0000259" key="2">
    <source>
        <dbReference type="PROSITE" id="PS50943"/>
    </source>
</evidence>
<dbReference type="CDD" id="cd00093">
    <property type="entry name" value="HTH_XRE"/>
    <property type="match status" value="1"/>
</dbReference>
<dbReference type="PANTHER" id="PTHR46558">
    <property type="entry name" value="TRACRIPTIONAL REGULATORY PROTEIN-RELATED-RELATED"/>
    <property type="match status" value="1"/>
</dbReference>
<protein>
    <recommendedName>
        <fullName evidence="2">HTH cro/C1-type domain-containing protein</fullName>
    </recommendedName>
</protein>
<dbReference type="PROSITE" id="PS50943">
    <property type="entry name" value="HTH_CROC1"/>
    <property type="match status" value="1"/>
</dbReference>
<reference evidence="3 4" key="1">
    <citation type="journal article" date="2019" name="Microbiol. Resour. Announc.">
        <title>Draft Genome Sequences of Type Strains of Gordonibacter faecihominis, Paraeggerthella hongkongensis, Parvibacter caecicola,Slackia equolifaciens, Slackia faecicanis, and Slackia isoflavoniconvertens.</title>
        <authorList>
            <person name="Danylec N."/>
            <person name="Stoll D.A."/>
            <person name="Dotsch A."/>
            <person name="Huch M."/>
        </authorList>
    </citation>
    <scope>NUCLEOTIDE SEQUENCE [LARGE SCALE GENOMIC DNA]</scope>
    <source>
        <strain evidence="3 4">DSM 18785</strain>
    </source>
</reference>
<organism evidence="3 4">
    <name type="scientific">Adlercreutzia equolifaciens subsp. celatus DSM 18785</name>
    <dbReference type="NCBI Taxonomy" id="1121021"/>
    <lineage>
        <taxon>Bacteria</taxon>
        <taxon>Bacillati</taxon>
        <taxon>Actinomycetota</taxon>
        <taxon>Coriobacteriia</taxon>
        <taxon>Eggerthellales</taxon>
        <taxon>Eggerthellaceae</taxon>
        <taxon>Adlercreutzia</taxon>
    </lineage>
</organism>